<sequence length="37" mass="4385">MRAGHGVVSVPMYELWRYLVQLSVGYRTRRRALPRLP</sequence>
<accession>A0A829Q7H1</accession>
<comment type="caution">
    <text evidence="1">The sequence shown here is derived from an EMBL/GenBank/DDBJ whole genome shotgun (WGS) entry which is preliminary data.</text>
</comment>
<dbReference type="Proteomes" id="UP000020103">
    <property type="component" value="Unassembled WGS sequence"/>
</dbReference>
<evidence type="ECO:0000313" key="1">
    <source>
        <dbReference type="EMBL" id="EUA48228.1"/>
    </source>
</evidence>
<name>A0A829Q7H1_9MYCO</name>
<dbReference type="AlphaFoldDB" id="A0A829Q7H1"/>
<protein>
    <submittedName>
        <fullName evidence="1">Uncharacterized protein</fullName>
    </submittedName>
</protein>
<gene>
    <name evidence="1" type="ORF">I543_0654</name>
</gene>
<proteinExistence type="predicted"/>
<evidence type="ECO:0000313" key="2">
    <source>
        <dbReference type="Proteomes" id="UP000020103"/>
    </source>
</evidence>
<reference evidence="1 2" key="1">
    <citation type="submission" date="2013-12" db="EMBL/GenBank/DDBJ databases">
        <authorList>
            <person name="Madinger N."/>
            <person name="Lenaerts A."/>
            <person name="Ordway D."/>
            <person name="DeGroote M.A."/>
            <person name="Parker T."/>
            <person name="Sizemore C."/>
            <person name="Tallon L.J."/>
            <person name="Sadzewicz L.K."/>
            <person name="Sengamalay N."/>
            <person name="Fraser C.M."/>
            <person name="Hine E."/>
            <person name="Shefchek K.A."/>
            <person name="Das S.P."/>
            <person name="Tettelin H."/>
        </authorList>
    </citation>
    <scope>NUCLEOTIDE SEQUENCE [LARGE SCALE GENOMIC DNA]</scope>
    <source>
        <strain evidence="1 2">21</strain>
    </source>
</reference>
<organism evidence="1 2">
    <name type="scientific">Mycobacteroides abscessus 21</name>
    <dbReference type="NCBI Taxonomy" id="1299324"/>
    <lineage>
        <taxon>Bacteria</taxon>
        <taxon>Bacillati</taxon>
        <taxon>Actinomycetota</taxon>
        <taxon>Actinomycetes</taxon>
        <taxon>Mycobacteriales</taxon>
        <taxon>Mycobacteriaceae</taxon>
        <taxon>Mycobacteroides</taxon>
        <taxon>Mycobacteroides abscessus</taxon>
    </lineage>
</organism>
<dbReference type="EMBL" id="JAOF01000001">
    <property type="protein sequence ID" value="EUA48228.1"/>
    <property type="molecule type" value="Genomic_DNA"/>
</dbReference>